<sequence length="92" mass="9847">GSAGPILFLIPIVFQTKRSRMLLSSLLPFHLSLLGIQPSLRHPGGSSVPRTSTPPPVHGSRPDIAAKISESRGVAEWDAGERRAAQGLMQQL</sequence>
<accession>A0A5D2H4S5</accession>
<organism evidence="2 3">
    <name type="scientific">Gossypium darwinii</name>
    <name type="common">Darwin's cotton</name>
    <name type="synonym">Gossypium barbadense var. darwinii</name>
    <dbReference type="NCBI Taxonomy" id="34276"/>
    <lineage>
        <taxon>Eukaryota</taxon>
        <taxon>Viridiplantae</taxon>
        <taxon>Streptophyta</taxon>
        <taxon>Embryophyta</taxon>
        <taxon>Tracheophyta</taxon>
        <taxon>Spermatophyta</taxon>
        <taxon>Magnoliopsida</taxon>
        <taxon>eudicotyledons</taxon>
        <taxon>Gunneridae</taxon>
        <taxon>Pentapetalae</taxon>
        <taxon>rosids</taxon>
        <taxon>malvids</taxon>
        <taxon>Malvales</taxon>
        <taxon>Malvaceae</taxon>
        <taxon>Malvoideae</taxon>
        <taxon>Gossypium</taxon>
    </lineage>
</organism>
<evidence type="ECO:0000313" key="3">
    <source>
        <dbReference type="Proteomes" id="UP000323506"/>
    </source>
</evidence>
<proteinExistence type="predicted"/>
<gene>
    <name evidence="2" type="ORF">ES288_A03G151500v1</name>
</gene>
<evidence type="ECO:0000313" key="2">
    <source>
        <dbReference type="EMBL" id="TYH25212.1"/>
    </source>
</evidence>
<name>A0A5D2H4S5_GOSDA</name>
<dbReference type="AlphaFoldDB" id="A0A5D2H4S5"/>
<dbReference type="EMBL" id="CM017690">
    <property type="protein sequence ID" value="TYH25212.1"/>
    <property type="molecule type" value="Genomic_DNA"/>
</dbReference>
<dbReference type="Proteomes" id="UP000323506">
    <property type="component" value="Chromosome A03"/>
</dbReference>
<evidence type="ECO:0000256" key="1">
    <source>
        <dbReference type="SAM" id="MobiDB-lite"/>
    </source>
</evidence>
<reference evidence="2 3" key="1">
    <citation type="submission" date="2019-06" db="EMBL/GenBank/DDBJ databases">
        <title>WGS assembly of Gossypium darwinii.</title>
        <authorList>
            <person name="Chen Z.J."/>
            <person name="Sreedasyam A."/>
            <person name="Ando A."/>
            <person name="Song Q."/>
            <person name="De L."/>
            <person name="Hulse-Kemp A."/>
            <person name="Ding M."/>
            <person name="Ye W."/>
            <person name="Kirkbride R."/>
            <person name="Jenkins J."/>
            <person name="Plott C."/>
            <person name="Lovell J."/>
            <person name="Lin Y.-M."/>
            <person name="Vaughn R."/>
            <person name="Liu B."/>
            <person name="Li W."/>
            <person name="Simpson S."/>
            <person name="Scheffler B."/>
            <person name="Saski C."/>
            <person name="Grover C."/>
            <person name="Hu G."/>
            <person name="Conover J."/>
            <person name="Carlson J."/>
            <person name="Shu S."/>
            <person name="Boston L."/>
            <person name="Williams M."/>
            <person name="Peterson D."/>
            <person name="Mcgee K."/>
            <person name="Jones D."/>
            <person name="Wendel J."/>
            <person name="Stelly D."/>
            <person name="Grimwood J."/>
            <person name="Schmutz J."/>
        </authorList>
    </citation>
    <scope>NUCLEOTIDE SEQUENCE [LARGE SCALE GENOMIC DNA]</scope>
    <source>
        <strain evidence="2">1808015.09</strain>
    </source>
</reference>
<keyword evidence="3" id="KW-1185">Reference proteome</keyword>
<feature type="non-terminal residue" evidence="2">
    <location>
        <position position="1"/>
    </location>
</feature>
<protein>
    <submittedName>
        <fullName evidence="2">Uncharacterized protein</fullName>
    </submittedName>
</protein>
<feature type="region of interest" description="Disordered" evidence="1">
    <location>
        <begin position="41"/>
        <end position="63"/>
    </location>
</feature>